<accession>A0A838AAF1</accession>
<gene>
    <name evidence="2" type="ORF">H0B56_11715</name>
</gene>
<organism evidence="2 3">
    <name type="scientific">Haloechinothrix aidingensis</name>
    <dbReference type="NCBI Taxonomy" id="2752311"/>
    <lineage>
        <taxon>Bacteria</taxon>
        <taxon>Bacillati</taxon>
        <taxon>Actinomycetota</taxon>
        <taxon>Actinomycetes</taxon>
        <taxon>Pseudonocardiales</taxon>
        <taxon>Pseudonocardiaceae</taxon>
        <taxon>Haloechinothrix</taxon>
    </lineage>
</organism>
<dbReference type="RefSeq" id="WP_180893052.1">
    <property type="nucleotide sequence ID" value="NZ_JACCKD010000004.1"/>
</dbReference>
<evidence type="ECO:0000313" key="3">
    <source>
        <dbReference type="Proteomes" id="UP000582974"/>
    </source>
</evidence>
<feature type="region of interest" description="Disordered" evidence="1">
    <location>
        <begin position="139"/>
        <end position="160"/>
    </location>
</feature>
<dbReference type="Proteomes" id="UP000582974">
    <property type="component" value="Unassembled WGS sequence"/>
</dbReference>
<proteinExistence type="predicted"/>
<dbReference type="AlphaFoldDB" id="A0A838AAF1"/>
<keyword evidence="3" id="KW-1185">Reference proteome</keyword>
<evidence type="ECO:0000256" key="1">
    <source>
        <dbReference type="SAM" id="MobiDB-lite"/>
    </source>
</evidence>
<feature type="compositionally biased region" description="Basic and acidic residues" evidence="1">
    <location>
        <begin position="146"/>
        <end position="160"/>
    </location>
</feature>
<evidence type="ECO:0000313" key="2">
    <source>
        <dbReference type="EMBL" id="MBA0126208.1"/>
    </source>
</evidence>
<dbReference type="EMBL" id="JACCKD010000004">
    <property type="protein sequence ID" value="MBA0126208.1"/>
    <property type="molecule type" value="Genomic_DNA"/>
</dbReference>
<name>A0A838AAF1_9PSEU</name>
<protein>
    <submittedName>
        <fullName evidence="2">Uncharacterized protein</fullName>
    </submittedName>
</protein>
<reference evidence="2 3" key="1">
    <citation type="submission" date="2020-07" db="EMBL/GenBank/DDBJ databases">
        <title>Genome of Haloechinothrix sp.</title>
        <authorList>
            <person name="Tang S.-K."/>
            <person name="Yang L."/>
            <person name="Zhu W.-Y."/>
        </authorList>
    </citation>
    <scope>NUCLEOTIDE SEQUENCE [LARGE SCALE GENOMIC DNA]</scope>
    <source>
        <strain evidence="2 3">YIM 98757</strain>
    </source>
</reference>
<sequence>MKWSDLFIPLFIGNSNADISDDWLQEEHAEWCREEFLHAQKSLIREDLANLDITCAKSFTLDRSEFKDPAVVFSPSVLGSQLFVASHGAVSQSLEKFIRDEVIGYDAELPALKTARPCSFRESQILAFVREGAPPSEAAKITDQIIADRDTESSKEDTGK</sequence>
<comment type="caution">
    <text evidence="2">The sequence shown here is derived from an EMBL/GenBank/DDBJ whole genome shotgun (WGS) entry which is preliminary data.</text>
</comment>